<dbReference type="AlphaFoldDB" id="A0A235FBR5"/>
<gene>
    <name evidence="1" type="ORF">CGZ90_02130</name>
</gene>
<dbReference type="RefSeq" id="WP_094250682.1">
    <property type="nucleotide sequence ID" value="NZ_JBHLXL010000001.1"/>
</dbReference>
<reference evidence="1 2" key="1">
    <citation type="submission" date="2017-07" db="EMBL/GenBank/DDBJ databases">
        <title>Fictibacillus sp. nov. GDSW-R2A3 Genome sequencing and assembly.</title>
        <authorList>
            <person name="Mayilraj S."/>
        </authorList>
    </citation>
    <scope>NUCLEOTIDE SEQUENCE [LARGE SCALE GENOMIC DNA]</scope>
    <source>
        <strain evidence="1 2">GDSW-R2A3</strain>
    </source>
</reference>
<dbReference type="InterPro" id="IPR019688">
    <property type="entry name" value="DUF2533"/>
</dbReference>
<keyword evidence="2" id="KW-1185">Reference proteome</keyword>
<evidence type="ECO:0008006" key="3">
    <source>
        <dbReference type="Google" id="ProtNLM"/>
    </source>
</evidence>
<sequence>MDVHYQISKHSDKQHKIVNEFLFWDQERERYIAEAVDAVQNGKEFSVEQINEVTERINKLAALNGITPSRKHVTEEMVLEHAKKR</sequence>
<dbReference type="Pfam" id="PF10752">
    <property type="entry name" value="DUF2533"/>
    <property type="match status" value="1"/>
</dbReference>
<protein>
    <recommendedName>
        <fullName evidence="3">DUF2533 domain-containing protein</fullName>
    </recommendedName>
</protein>
<dbReference type="EMBL" id="NOII01000001">
    <property type="protein sequence ID" value="OYD58721.1"/>
    <property type="molecule type" value="Genomic_DNA"/>
</dbReference>
<evidence type="ECO:0000313" key="2">
    <source>
        <dbReference type="Proteomes" id="UP000215059"/>
    </source>
</evidence>
<evidence type="ECO:0000313" key="1">
    <source>
        <dbReference type="EMBL" id="OYD58721.1"/>
    </source>
</evidence>
<organism evidence="1 2">
    <name type="scientific">Fictibacillus aquaticus</name>
    <dbReference type="NCBI Taxonomy" id="2021314"/>
    <lineage>
        <taxon>Bacteria</taxon>
        <taxon>Bacillati</taxon>
        <taxon>Bacillota</taxon>
        <taxon>Bacilli</taxon>
        <taxon>Bacillales</taxon>
        <taxon>Fictibacillaceae</taxon>
        <taxon>Fictibacillus</taxon>
    </lineage>
</organism>
<name>A0A235FBR5_9BACL</name>
<proteinExistence type="predicted"/>
<dbReference type="Proteomes" id="UP000215059">
    <property type="component" value="Unassembled WGS sequence"/>
</dbReference>
<comment type="caution">
    <text evidence="1">The sequence shown here is derived from an EMBL/GenBank/DDBJ whole genome shotgun (WGS) entry which is preliminary data.</text>
</comment>
<dbReference type="OrthoDB" id="2679622at2"/>
<accession>A0A235FBR5</accession>